<comment type="subcellular location">
    <subcellularLocation>
        <location evidence="1">Secreted</location>
    </subcellularLocation>
</comment>
<accession>A0AAN7P4J1</accession>
<dbReference type="SMART" id="SM01318">
    <property type="entry name" value="SVWC"/>
    <property type="match status" value="1"/>
</dbReference>
<reference evidence="6" key="1">
    <citation type="submission" date="2023-01" db="EMBL/GenBank/DDBJ databases">
        <title>Key to firefly adult light organ development and bioluminescence: homeobox transcription factors regulate luciferase expression and transportation to peroxisome.</title>
        <authorList>
            <person name="Fu X."/>
        </authorList>
    </citation>
    <scope>NUCLEOTIDE SEQUENCE [LARGE SCALE GENOMIC DNA]</scope>
</reference>
<dbReference type="PANTHER" id="PTHR39957">
    <property type="entry name" value="AT09846P1-RELATED"/>
    <property type="match status" value="1"/>
</dbReference>
<evidence type="ECO:0000256" key="3">
    <source>
        <dbReference type="SAM" id="SignalP"/>
    </source>
</evidence>
<dbReference type="EMBL" id="JARPUR010000005">
    <property type="protein sequence ID" value="KAK4875303.1"/>
    <property type="molecule type" value="Genomic_DNA"/>
</dbReference>
<evidence type="ECO:0000313" key="5">
    <source>
        <dbReference type="EMBL" id="KAK4875303.1"/>
    </source>
</evidence>
<protein>
    <recommendedName>
        <fullName evidence="4">Single domain-containing protein</fullName>
    </recommendedName>
</protein>
<comment type="caution">
    <text evidence="5">The sequence shown here is derived from an EMBL/GenBank/DDBJ whole genome shotgun (WGS) entry which is preliminary data.</text>
</comment>
<feature type="domain" description="Single" evidence="4">
    <location>
        <begin position="31"/>
        <end position="97"/>
    </location>
</feature>
<feature type="signal peptide" evidence="3">
    <location>
        <begin position="1"/>
        <end position="16"/>
    </location>
</feature>
<keyword evidence="2" id="KW-0964">Secreted</keyword>
<dbReference type="Pfam" id="PF15430">
    <property type="entry name" value="SVWC"/>
    <property type="match status" value="1"/>
</dbReference>
<keyword evidence="6" id="KW-1185">Reference proteome</keyword>
<evidence type="ECO:0000313" key="6">
    <source>
        <dbReference type="Proteomes" id="UP001353858"/>
    </source>
</evidence>
<organism evidence="5 6">
    <name type="scientific">Aquatica leii</name>
    <dbReference type="NCBI Taxonomy" id="1421715"/>
    <lineage>
        <taxon>Eukaryota</taxon>
        <taxon>Metazoa</taxon>
        <taxon>Ecdysozoa</taxon>
        <taxon>Arthropoda</taxon>
        <taxon>Hexapoda</taxon>
        <taxon>Insecta</taxon>
        <taxon>Pterygota</taxon>
        <taxon>Neoptera</taxon>
        <taxon>Endopterygota</taxon>
        <taxon>Coleoptera</taxon>
        <taxon>Polyphaga</taxon>
        <taxon>Elateriformia</taxon>
        <taxon>Elateroidea</taxon>
        <taxon>Lampyridae</taxon>
        <taxon>Luciolinae</taxon>
        <taxon>Aquatica</taxon>
    </lineage>
</organism>
<dbReference type="InterPro" id="IPR053308">
    <property type="entry name" value="Vago-like"/>
</dbReference>
<evidence type="ECO:0000256" key="2">
    <source>
        <dbReference type="ARBA" id="ARBA00022525"/>
    </source>
</evidence>
<dbReference type="PANTHER" id="PTHR39957:SF1">
    <property type="entry name" value="AT09846P1-RELATED"/>
    <property type="match status" value="1"/>
</dbReference>
<sequence>MKLTLFFLCCVSAVYCATFVELVDPDNSEVCVSSNPDVGIMKYNETKLLKGKCVEATCSPGYIIYLGCGKVLVDSPCVLAPVDLSKPYPQCCPKTLCPID</sequence>
<evidence type="ECO:0000259" key="4">
    <source>
        <dbReference type="SMART" id="SM01318"/>
    </source>
</evidence>
<proteinExistence type="predicted"/>
<dbReference type="AlphaFoldDB" id="A0AAN7P4J1"/>
<evidence type="ECO:0000256" key="1">
    <source>
        <dbReference type="ARBA" id="ARBA00004613"/>
    </source>
</evidence>
<dbReference type="Proteomes" id="UP001353858">
    <property type="component" value="Unassembled WGS sequence"/>
</dbReference>
<dbReference type="InterPro" id="IPR029277">
    <property type="entry name" value="SVWC_dom"/>
</dbReference>
<feature type="chain" id="PRO_5042849490" description="Single domain-containing protein" evidence="3">
    <location>
        <begin position="17"/>
        <end position="100"/>
    </location>
</feature>
<dbReference type="GO" id="GO:0005576">
    <property type="term" value="C:extracellular region"/>
    <property type="evidence" value="ECO:0007669"/>
    <property type="project" value="UniProtKB-SubCell"/>
</dbReference>
<keyword evidence="3" id="KW-0732">Signal</keyword>
<gene>
    <name evidence="5" type="ORF">RN001_011725</name>
</gene>
<name>A0AAN7P4J1_9COLE</name>